<keyword evidence="1" id="KW-0732">Signal</keyword>
<sequence length="173" mass="19005">MLRFLASALLLSLAPSLPALAQDSAGIIRDVGDPGGDARAWAAMMRNYPEQVKVNCWKLGCMVIINETANYDVVGFYVDSASPGRSPRWSDNQMGNALEPLKATLRFKNGGPKTCALPVRFVLRQRDTHERMDVNTTGSFCSTPHQDTVVRIKVLEGKVYVRGDDETPADPTH</sequence>
<dbReference type="AlphaFoldDB" id="A0A7W7K2U5"/>
<reference evidence="2 3" key="1">
    <citation type="submission" date="2020-08" db="EMBL/GenBank/DDBJ databases">
        <title>Functional genomics of gut bacteria from endangered species of beetles.</title>
        <authorList>
            <person name="Carlos-Shanley C."/>
        </authorList>
    </citation>
    <scope>NUCLEOTIDE SEQUENCE [LARGE SCALE GENOMIC DNA]</scope>
    <source>
        <strain evidence="2 3">S00224</strain>
    </source>
</reference>
<organism evidence="2 3">
    <name type="scientific">Sphingomonas kyeonggiensis</name>
    <dbReference type="NCBI Taxonomy" id="1268553"/>
    <lineage>
        <taxon>Bacteria</taxon>
        <taxon>Pseudomonadati</taxon>
        <taxon>Pseudomonadota</taxon>
        <taxon>Alphaproteobacteria</taxon>
        <taxon>Sphingomonadales</taxon>
        <taxon>Sphingomonadaceae</taxon>
        <taxon>Sphingomonas</taxon>
    </lineage>
</organism>
<name>A0A7W7K2U5_9SPHN</name>
<proteinExistence type="predicted"/>
<comment type="caution">
    <text evidence="2">The sequence shown here is derived from an EMBL/GenBank/DDBJ whole genome shotgun (WGS) entry which is preliminary data.</text>
</comment>
<feature type="signal peptide" evidence="1">
    <location>
        <begin position="1"/>
        <end position="21"/>
    </location>
</feature>
<gene>
    <name evidence="2" type="ORF">HNP52_002424</name>
</gene>
<evidence type="ECO:0000256" key="1">
    <source>
        <dbReference type="SAM" id="SignalP"/>
    </source>
</evidence>
<dbReference type="RefSeq" id="WP_184167282.1">
    <property type="nucleotide sequence ID" value="NZ_JACHLN010000002.1"/>
</dbReference>
<dbReference type="Proteomes" id="UP000575241">
    <property type="component" value="Unassembled WGS sequence"/>
</dbReference>
<evidence type="ECO:0000313" key="3">
    <source>
        <dbReference type="Proteomes" id="UP000575241"/>
    </source>
</evidence>
<evidence type="ECO:0000313" key="2">
    <source>
        <dbReference type="EMBL" id="MBB4839355.1"/>
    </source>
</evidence>
<feature type="chain" id="PRO_5031368222" evidence="1">
    <location>
        <begin position="22"/>
        <end position="173"/>
    </location>
</feature>
<protein>
    <submittedName>
        <fullName evidence="2">Uncharacterized protein</fullName>
    </submittedName>
</protein>
<accession>A0A7W7K2U5</accession>
<dbReference type="EMBL" id="JACHLN010000002">
    <property type="protein sequence ID" value="MBB4839355.1"/>
    <property type="molecule type" value="Genomic_DNA"/>
</dbReference>
<keyword evidence="3" id="KW-1185">Reference proteome</keyword>